<keyword evidence="3" id="KW-1185">Reference proteome</keyword>
<accession>A0A6G1DQI9</accession>
<name>A0A6G1DQI9_9ORYZ</name>
<feature type="compositionally biased region" description="Polar residues" evidence="1">
    <location>
        <begin position="89"/>
        <end position="102"/>
    </location>
</feature>
<evidence type="ECO:0000313" key="2">
    <source>
        <dbReference type="EMBL" id="KAF0914770.1"/>
    </source>
</evidence>
<reference evidence="2 3" key="1">
    <citation type="submission" date="2019-11" db="EMBL/GenBank/DDBJ databases">
        <title>Whole genome sequence of Oryza granulata.</title>
        <authorList>
            <person name="Li W."/>
        </authorList>
    </citation>
    <scope>NUCLEOTIDE SEQUENCE [LARGE SCALE GENOMIC DNA]</scope>
    <source>
        <strain evidence="3">cv. Menghai</strain>
        <tissue evidence="2">Leaf</tissue>
    </source>
</reference>
<feature type="compositionally biased region" description="Basic and acidic residues" evidence="1">
    <location>
        <begin position="159"/>
        <end position="174"/>
    </location>
</feature>
<evidence type="ECO:0000313" key="3">
    <source>
        <dbReference type="Proteomes" id="UP000479710"/>
    </source>
</evidence>
<feature type="compositionally biased region" description="Basic and acidic residues" evidence="1">
    <location>
        <begin position="103"/>
        <end position="137"/>
    </location>
</feature>
<evidence type="ECO:0000256" key="1">
    <source>
        <dbReference type="SAM" id="MobiDB-lite"/>
    </source>
</evidence>
<feature type="region of interest" description="Disordered" evidence="1">
    <location>
        <begin position="12"/>
        <end position="55"/>
    </location>
</feature>
<gene>
    <name evidence="2" type="ORF">E2562_031377</name>
</gene>
<dbReference type="OrthoDB" id="644317at2759"/>
<dbReference type="AlphaFoldDB" id="A0A6G1DQI9"/>
<dbReference type="EMBL" id="SPHZ02000006">
    <property type="protein sequence ID" value="KAF0914770.1"/>
    <property type="molecule type" value="Genomic_DNA"/>
</dbReference>
<feature type="region of interest" description="Disordered" evidence="1">
    <location>
        <begin position="67"/>
        <end position="180"/>
    </location>
</feature>
<proteinExistence type="predicted"/>
<sequence>MAIIGSRFIMARDNKGKRKVQEGKKVGGSSRFVHRRLDTSDDLAPMTDTSASRPQWCSTRTTRICYNEARMGEPAPPEPSEPNPSESSDATASDQISAQQERSPVHPEDLLEARDSPQRSPPRDDAGPRPPHVEYTRYKATGMRRLRQVPEADWFPTARDPHEVSIPSHERQDGPRQTGLSEHQALQWTSLSVATGGFNKELSLAGSVVLAAIRRTLIARKGAKEGVTTVMQWVLYHLSSRQRFDIVDLMLAEMKDVIYSAIGCQLPYGPYLFTLLRTAKLVDIISYKMLLCTISTYRPAPATDRRHRDRALPVRAAGMPAADGAEEEAPRVDISVVPASLRRQHCSSLSVGRDQAESSSSRSSDFECTVLRELTSLRSQFERHTEYVARMMHDMWEQV</sequence>
<comment type="caution">
    <text evidence="2">The sequence shown here is derived from an EMBL/GenBank/DDBJ whole genome shotgun (WGS) entry which is preliminary data.</text>
</comment>
<feature type="compositionally biased region" description="Basic and acidic residues" evidence="1">
    <location>
        <begin position="12"/>
        <end position="25"/>
    </location>
</feature>
<organism evidence="2 3">
    <name type="scientific">Oryza meyeriana var. granulata</name>
    <dbReference type="NCBI Taxonomy" id="110450"/>
    <lineage>
        <taxon>Eukaryota</taxon>
        <taxon>Viridiplantae</taxon>
        <taxon>Streptophyta</taxon>
        <taxon>Embryophyta</taxon>
        <taxon>Tracheophyta</taxon>
        <taxon>Spermatophyta</taxon>
        <taxon>Magnoliopsida</taxon>
        <taxon>Liliopsida</taxon>
        <taxon>Poales</taxon>
        <taxon>Poaceae</taxon>
        <taxon>BOP clade</taxon>
        <taxon>Oryzoideae</taxon>
        <taxon>Oryzeae</taxon>
        <taxon>Oryzinae</taxon>
        <taxon>Oryza</taxon>
        <taxon>Oryza meyeriana</taxon>
    </lineage>
</organism>
<dbReference type="Proteomes" id="UP000479710">
    <property type="component" value="Unassembled WGS sequence"/>
</dbReference>
<protein>
    <submittedName>
        <fullName evidence="2">Uncharacterized protein</fullName>
    </submittedName>
</protein>